<feature type="region of interest" description="Disordered" evidence="1">
    <location>
        <begin position="115"/>
        <end position="153"/>
    </location>
</feature>
<organism evidence="2 3">
    <name type="scientific">Vigna mungo</name>
    <name type="common">Black gram</name>
    <name type="synonym">Phaseolus mungo</name>
    <dbReference type="NCBI Taxonomy" id="3915"/>
    <lineage>
        <taxon>Eukaryota</taxon>
        <taxon>Viridiplantae</taxon>
        <taxon>Streptophyta</taxon>
        <taxon>Embryophyta</taxon>
        <taxon>Tracheophyta</taxon>
        <taxon>Spermatophyta</taxon>
        <taxon>Magnoliopsida</taxon>
        <taxon>eudicotyledons</taxon>
        <taxon>Gunneridae</taxon>
        <taxon>Pentapetalae</taxon>
        <taxon>rosids</taxon>
        <taxon>fabids</taxon>
        <taxon>Fabales</taxon>
        <taxon>Fabaceae</taxon>
        <taxon>Papilionoideae</taxon>
        <taxon>50 kb inversion clade</taxon>
        <taxon>NPAAA clade</taxon>
        <taxon>indigoferoid/millettioid clade</taxon>
        <taxon>Phaseoleae</taxon>
        <taxon>Vigna</taxon>
    </lineage>
</organism>
<accession>A0AAQ3P9K3</accession>
<keyword evidence="3" id="KW-1185">Reference proteome</keyword>
<dbReference type="Proteomes" id="UP001374535">
    <property type="component" value="Chromosome 1"/>
</dbReference>
<proteinExistence type="predicted"/>
<feature type="compositionally biased region" description="Pro residues" evidence="1">
    <location>
        <begin position="124"/>
        <end position="134"/>
    </location>
</feature>
<feature type="region of interest" description="Disordered" evidence="1">
    <location>
        <begin position="167"/>
        <end position="191"/>
    </location>
</feature>
<evidence type="ECO:0000313" key="3">
    <source>
        <dbReference type="Proteomes" id="UP001374535"/>
    </source>
</evidence>
<dbReference type="EMBL" id="CP144700">
    <property type="protein sequence ID" value="WVZ23002.1"/>
    <property type="molecule type" value="Genomic_DNA"/>
</dbReference>
<gene>
    <name evidence="2" type="ORF">V8G54_001546</name>
</gene>
<reference evidence="2 3" key="1">
    <citation type="journal article" date="2023" name="Life. Sci Alliance">
        <title>Evolutionary insights into 3D genome organization and epigenetic landscape of Vigna mungo.</title>
        <authorList>
            <person name="Junaid A."/>
            <person name="Singh B."/>
            <person name="Bhatia S."/>
        </authorList>
    </citation>
    <scope>NUCLEOTIDE SEQUENCE [LARGE SCALE GENOMIC DNA]</scope>
    <source>
        <strain evidence="2">Urdbean</strain>
    </source>
</reference>
<dbReference type="PANTHER" id="PTHR37724:SF1">
    <property type="entry name" value="OS02G0564300 PROTEIN"/>
    <property type="match status" value="1"/>
</dbReference>
<dbReference type="PANTHER" id="PTHR37724">
    <property type="entry name" value="OS02G0564300 PROTEIN"/>
    <property type="match status" value="1"/>
</dbReference>
<protein>
    <submittedName>
        <fullName evidence="2">Uncharacterized protein</fullName>
    </submittedName>
</protein>
<name>A0AAQ3P9K3_VIGMU</name>
<dbReference type="AlphaFoldDB" id="A0AAQ3P9K3"/>
<evidence type="ECO:0000256" key="1">
    <source>
        <dbReference type="SAM" id="MobiDB-lite"/>
    </source>
</evidence>
<sequence>MWAWMLGEGRRAVCEVACTYNWVALRHMGGGPRTFPGGVNKWKWKRMHEKRAEDKQKRLLEQEKQLYEARIRSHIRSTLSPDHHSAAAATHRPLSPNDHVKALADRFVKEGAQDLWNTNDGPLTPNPTPKPTPTPNLNFGPKHSRAYRSVPEVRNNRVGAHKYRFWRKGSDDSSSGESESENENELSLKTGSSASLGEYDVKREKRVVPKKSEEVEFIRHELIKRKLRQIEEQESEKQYSYESILSNTRWSYFASMDFFYAGNRKPFFFEYL</sequence>
<evidence type="ECO:0000313" key="2">
    <source>
        <dbReference type="EMBL" id="WVZ23002.1"/>
    </source>
</evidence>